<organism evidence="1 2">
    <name type="scientific">Streptomyces tibetensis</name>
    <dbReference type="NCBI Taxonomy" id="2382123"/>
    <lineage>
        <taxon>Bacteria</taxon>
        <taxon>Bacillati</taxon>
        <taxon>Actinomycetota</taxon>
        <taxon>Actinomycetes</taxon>
        <taxon>Kitasatosporales</taxon>
        <taxon>Streptomycetaceae</taxon>
        <taxon>Streptomyces</taxon>
    </lineage>
</organism>
<evidence type="ECO:0000313" key="1">
    <source>
        <dbReference type="EMBL" id="MFF0009704.1"/>
    </source>
</evidence>
<gene>
    <name evidence="1" type="ORF">ACFYQT_40640</name>
</gene>
<dbReference type="RefSeq" id="WP_389835701.1">
    <property type="nucleotide sequence ID" value="NZ_JBIAJP010000022.1"/>
</dbReference>
<dbReference type="Proteomes" id="UP001601422">
    <property type="component" value="Unassembled WGS sequence"/>
</dbReference>
<proteinExistence type="predicted"/>
<reference evidence="1 2" key="1">
    <citation type="submission" date="2024-10" db="EMBL/GenBank/DDBJ databases">
        <title>The Natural Products Discovery Center: Release of the First 8490 Sequenced Strains for Exploring Actinobacteria Biosynthetic Diversity.</title>
        <authorList>
            <person name="Kalkreuter E."/>
            <person name="Kautsar S.A."/>
            <person name="Yang D."/>
            <person name="Bader C.D."/>
            <person name="Teijaro C.N."/>
            <person name="Fluegel L."/>
            <person name="Davis C.M."/>
            <person name="Simpson J.R."/>
            <person name="Lauterbach L."/>
            <person name="Steele A.D."/>
            <person name="Gui C."/>
            <person name="Meng S."/>
            <person name="Li G."/>
            <person name="Viehrig K."/>
            <person name="Ye F."/>
            <person name="Su P."/>
            <person name="Kiefer A.F."/>
            <person name="Nichols A."/>
            <person name="Cepeda A.J."/>
            <person name="Yan W."/>
            <person name="Fan B."/>
            <person name="Jiang Y."/>
            <person name="Adhikari A."/>
            <person name="Zheng C.-J."/>
            <person name="Schuster L."/>
            <person name="Cowan T.M."/>
            <person name="Smanski M.J."/>
            <person name="Chevrette M.G."/>
            <person name="De Carvalho L.P.S."/>
            <person name="Shen B."/>
        </authorList>
    </citation>
    <scope>NUCLEOTIDE SEQUENCE [LARGE SCALE GENOMIC DNA]</scope>
    <source>
        <strain evidence="1 2">NPDC005497</strain>
    </source>
</reference>
<dbReference type="SUPFAM" id="SSF101898">
    <property type="entry name" value="NHL repeat"/>
    <property type="match status" value="1"/>
</dbReference>
<sequence>MIDLYTIGSQHPGTDPTWTTIDIQGTVKDKPIIPARKLAGLTYKPATRLYYTVAPTNPEGPLLCSISTAGELEILGPTGKNMTGGIAYHGADDCFYALSNESDGSVKLYRITTSGQASELFTIAVGMAVGLTYVQASDTFYALITQDNFTWFYSIKKSSTVTKLFGAGLRVFGGLCHSPSENLFYFVANEEDGFSYLWTLALSGSVVKRMGLGYNFNHAGISMSPWFGGSMNIKSLLEGERFVSGETTLLDANILSATGTSWNSDGIAWKSTIDGALGTGSPTVTLSPGTHVITASKERLKQSVTVRVFADLGALYKTAPSPAEIGRVLEDFTFHWVDGTSGDPTQRWDSYPGFPFDQTSPNPSRTAVIAKLDVLRHQRFSQPLPYGTAATAYEQVRLNTHTIRVSLDTPLNMAGGGVINLNRTFTTWWNNPATPTVAAPYVHSLYLFNHESRHNEPGDPGHATCTAWTGAPAVDNGMDAKFEPGSGFARATLYIMWVYKYARYDPPAIRTEAKDIALQFKDRFCAHPTSSNPLVQALLTELWNA</sequence>
<keyword evidence="2" id="KW-1185">Reference proteome</keyword>
<name>A0ABW6N8Z2_9ACTN</name>
<dbReference type="EMBL" id="JBIAJP010000022">
    <property type="protein sequence ID" value="MFF0009704.1"/>
    <property type="molecule type" value="Genomic_DNA"/>
</dbReference>
<accession>A0ABW6N8Z2</accession>
<comment type="caution">
    <text evidence="1">The sequence shown here is derived from an EMBL/GenBank/DDBJ whole genome shotgun (WGS) entry which is preliminary data.</text>
</comment>
<protein>
    <submittedName>
        <fullName evidence="1">Uncharacterized protein</fullName>
    </submittedName>
</protein>
<evidence type="ECO:0000313" key="2">
    <source>
        <dbReference type="Proteomes" id="UP001601422"/>
    </source>
</evidence>